<dbReference type="InterPro" id="IPR017853">
    <property type="entry name" value="GH"/>
</dbReference>
<dbReference type="PROSITE" id="PS51910">
    <property type="entry name" value="GH18_2"/>
    <property type="match status" value="1"/>
</dbReference>
<sequence length="309" mass="35420">MNILKIITALSLFVGNPLLGIDLPFHWNYVLITSIKKQPTSYWSDIFSKSHTICYTGAVILSNGYFKFSLLPKNFIKLSKNYKIRLIPLIAAASKDGSSFLGSDITMKIAIENLIVFLKQNPEIAGLHFDIEFLPKSEIGNYKKFLKKLKQKLSKEKVITVAVFPQLEFPNQNLIVHSDLLEEKSIDEFVLMSYDFHSTKTDPGPVTSIPLTKKNLEFLLKRIPNSKLWLGLPLYGYFWNRNGRVQILTQKDLEKFKKNSEVALNKDGFSFIKNNKGEGYISDLNTLEKYNVFIDTLQLKGTAFWRMGF</sequence>
<dbReference type="AlphaFoldDB" id="A0AAE9GIJ0"/>
<organism evidence="2 3">
    <name type="scientific">Leptospira noguchii</name>
    <dbReference type="NCBI Taxonomy" id="28182"/>
    <lineage>
        <taxon>Bacteria</taxon>
        <taxon>Pseudomonadati</taxon>
        <taxon>Spirochaetota</taxon>
        <taxon>Spirochaetia</taxon>
        <taxon>Leptospirales</taxon>
        <taxon>Leptospiraceae</taxon>
        <taxon>Leptospira</taxon>
    </lineage>
</organism>
<name>A0AAE9GIJ0_9LEPT</name>
<protein>
    <submittedName>
        <fullName evidence="2">Glycosyl hydrolase family 18 protein</fullName>
    </submittedName>
</protein>
<gene>
    <name evidence="2" type="ORF">MAL03_17760</name>
</gene>
<dbReference type="Proteomes" id="UP000829829">
    <property type="component" value="Chromosome 1"/>
</dbReference>
<dbReference type="RefSeq" id="WP_243815512.1">
    <property type="nucleotide sequence ID" value="NZ_CP091957.1"/>
</dbReference>
<proteinExistence type="predicted"/>
<evidence type="ECO:0000313" key="2">
    <source>
        <dbReference type="EMBL" id="UOG56605.1"/>
    </source>
</evidence>
<accession>A0AAE9GIJ0</accession>
<feature type="domain" description="GH18" evidence="1">
    <location>
        <begin position="1"/>
        <end position="309"/>
    </location>
</feature>
<reference evidence="2" key="1">
    <citation type="submission" date="2022-02" db="EMBL/GenBank/DDBJ databases">
        <title>The genetically variable rfb locus in Leptospira is a mobile cassette and a molecular signature of serovar identity.</title>
        <authorList>
            <person name="Nieves C."/>
            <person name="Vincent A.T."/>
            <person name="Zarantonelli L."/>
            <person name="Picardeau M."/>
            <person name="Veyrier F.J."/>
            <person name="Buschiazzo A."/>
        </authorList>
    </citation>
    <scope>NUCLEOTIDE SEQUENCE</scope>
    <source>
        <strain evidence="2">IP1512017</strain>
    </source>
</reference>
<dbReference type="PANTHER" id="PTHR46066:SF2">
    <property type="entry name" value="CHITINASE DOMAIN-CONTAINING PROTEIN 1"/>
    <property type="match status" value="1"/>
</dbReference>
<dbReference type="PANTHER" id="PTHR46066">
    <property type="entry name" value="CHITINASE DOMAIN-CONTAINING PROTEIN 1 FAMILY MEMBER"/>
    <property type="match status" value="1"/>
</dbReference>
<evidence type="ECO:0000259" key="1">
    <source>
        <dbReference type="PROSITE" id="PS51910"/>
    </source>
</evidence>
<dbReference type="GO" id="GO:0016787">
    <property type="term" value="F:hydrolase activity"/>
    <property type="evidence" value="ECO:0007669"/>
    <property type="project" value="UniProtKB-KW"/>
</dbReference>
<dbReference type="Pfam" id="PF00704">
    <property type="entry name" value="Glyco_hydro_18"/>
    <property type="match status" value="1"/>
</dbReference>
<keyword evidence="2" id="KW-0378">Hydrolase</keyword>
<dbReference type="SUPFAM" id="SSF51445">
    <property type="entry name" value="(Trans)glycosidases"/>
    <property type="match status" value="1"/>
</dbReference>
<dbReference type="InterPro" id="IPR001223">
    <property type="entry name" value="Glyco_hydro18_cat"/>
</dbReference>
<evidence type="ECO:0000313" key="3">
    <source>
        <dbReference type="Proteomes" id="UP000829829"/>
    </source>
</evidence>
<dbReference type="GO" id="GO:0005975">
    <property type="term" value="P:carbohydrate metabolic process"/>
    <property type="evidence" value="ECO:0007669"/>
    <property type="project" value="InterPro"/>
</dbReference>
<dbReference type="Gene3D" id="3.20.20.80">
    <property type="entry name" value="Glycosidases"/>
    <property type="match status" value="1"/>
</dbReference>
<dbReference type="EMBL" id="CP091957">
    <property type="protein sequence ID" value="UOG56605.1"/>
    <property type="molecule type" value="Genomic_DNA"/>
</dbReference>